<evidence type="ECO:0000313" key="3">
    <source>
        <dbReference type="EMBL" id="CAD9300485.1"/>
    </source>
</evidence>
<feature type="compositionally biased region" description="Polar residues" evidence="2">
    <location>
        <begin position="79"/>
        <end position="97"/>
    </location>
</feature>
<feature type="compositionally biased region" description="Polar residues" evidence="2">
    <location>
        <begin position="27"/>
        <end position="36"/>
    </location>
</feature>
<reference evidence="3" key="1">
    <citation type="submission" date="2021-01" db="EMBL/GenBank/DDBJ databases">
        <authorList>
            <person name="Corre E."/>
            <person name="Pelletier E."/>
            <person name="Niang G."/>
            <person name="Scheremetjew M."/>
            <person name="Finn R."/>
            <person name="Kale V."/>
            <person name="Holt S."/>
            <person name="Cochrane G."/>
            <person name="Meng A."/>
            <person name="Brown T."/>
            <person name="Cohen L."/>
        </authorList>
    </citation>
    <scope>NUCLEOTIDE SEQUENCE</scope>
    <source>
        <strain evidence="3">CCMP 410</strain>
    </source>
</reference>
<evidence type="ECO:0000256" key="2">
    <source>
        <dbReference type="SAM" id="MobiDB-lite"/>
    </source>
</evidence>
<sequence>MDRNWLFLHSGEKHVDHDDRSPDKGMTLQSCENAPASSPILVSDNEDESAEESTIEMKDTTNTADSQPPSGDAGCASLDNINEQTKDPSTNHATRCSTDPGGLHGLFAKHANAEAVNRKRPSEEAQGCSTKQRSRQSAQPADFDTADLLSCVEQLGIENQYLREEIGRLYRRLEGYHDRQVVPLERALIRVTRERNSYKRKLDRMGEKYEGRLLIQQDAHKHALKQYQNVTDMYKERLADAVTVEEEKQGESHDFFSREQKDGIMMNPCQMKKPCQEEVRLYSEEYSRAPMEVQGQGEHDGSEGLIDVPRKMVGASTPSSVAPTQAKHSALVVDHLAAFLRFSSRQRSLRHFMRTDVEWKETLPSVGRAYGGETSQRHEPQGLRRDVCCPNCLSAVTICAGFDMNFWLHRLLEECLANIAESEQVAGASFVRTRLGQMESRGRSYEAELLTLRNQVERLRLQLVDMKRDALQTFRCR</sequence>
<accession>A0A7S1VHT8</accession>
<evidence type="ECO:0000256" key="1">
    <source>
        <dbReference type="SAM" id="Coils"/>
    </source>
</evidence>
<feature type="compositionally biased region" description="Basic and acidic residues" evidence="2">
    <location>
        <begin position="10"/>
        <end position="23"/>
    </location>
</feature>
<proteinExistence type="predicted"/>
<feature type="compositionally biased region" description="Polar residues" evidence="2">
    <location>
        <begin position="60"/>
        <end position="69"/>
    </location>
</feature>
<feature type="compositionally biased region" description="Acidic residues" evidence="2">
    <location>
        <begin position="44"/>
        <end position="54"/>
    </location>
</feature>
<dbReference type="AlphaFoldDB" id="A0A7S1VHT8"/>
<name>A0A7S1VHT8_9STRA</name>
<feature type="coiled-coil region" evidence="1">
    <location>
        <begin position="442"/>
        <end position="469"/>
    </location>
</feature>
<gene>
    <name evidence="3" type="ORF">GOCE00092_LOCUS21443</name>
</gene>
<protein>
    <submittedName>
        <fullName evidence="3">Uncharacterized protein</fullName>
    </submittedName>
</protein>
<dbReference type="EMBL" id="HBGK01041068">
    <property type="protein sequence ID" value="CAD9300485.1"/>
    <property type="molecule type" value="Transcribed_RNA"/>
</dbReference>
<organism evidence="3">
    <name type="scientific">Grammatophora oceanica</name>
    <dbReference type="NCBI Taxonomy" id="210454"/>
    <lineage>
        <taxon>Eukaryota</taxon>
        <taxon>Sar</taxon>
        <taxon>Stramenopiles</taxon>
        <taxon>Ochrophyta</taxon>
        <taxon>Bacillariophyta</taxon>
        <taxon>Fragilariophyceae</taxon>
        <taxon>Fragilariophycidae</taxon>
        <taxon>Rhabdonematales</taxon>
        <taxon>Grammatophoraceae</taxon>
        <taxon>Grammatophora</taxon>
    </lineage>
</organism>
<feature type="region of interest" description="Disordered" evidence="2">
    <location>
        <begin position="1"/>
        <end position="141"/>
    </location>
</feature>
<feature type="compositionally biased region" description="Polar residues" evidence="2">
    <location>
        <begin position="127"/>
        <end position="139"/>
    </location>
</feature>
<keyword evidence="1" id="KW-0175">Coiled coil</keyword>